<dbReference type="GO" id="GO:0006094">
    <property type="term" value="P:gluconeogenesis"/>
    <property type="evidence" value="ECO:0007669"/>
    <property type="project" value="UniProtKB-UniRule"/>
</dbReference>
<comment type="subunit">
    <text evidence="10">Monomer.</text>
</comment>
<name>A0A839V1M8_9GAMM</name>
<evidence type="ECO:0000256" key="9">
    <source>
        <dbReference type="ARBA" id="ARBA00047371"/>
    </source>
</evidence>
<dbReference type="AlphaFoldDB" id="A0A839V1M8"/>
<comment type="subcellular location">
    <subcellularLocation>
        <location evidence="10">Cytoplasm</location>
    </subcellularLocation>
</comment>
<dbReference type="Gene3D" id="3.40.449.10">
    <property type="entry name" value="Phosphoenolpyruvate Carboxykinase, domain 1"/>
    <property type="match status" value="1"/>
</dbReference>
<dbReference type="NCBIfam" id="TIGR00224">
    <property type="entry name" value="pckA"/>
    <property type="match status" value="1"/>
</dbReference>
<feature type="binding site" evidence="10">
    <location>
        <position position="198"/>
    </location>
    <ligand>
        <name>substrate</name>
    </ligand>
</feature>
<dbReference type="EC" id="4.1.1.49" evidence="3 10"/>
<feature type="binding site" evidence="10">
    <location>
        <position position="445"/>
    </location>
    <ligand>
        <name>ATP</name>
        <dbReference type="ChEBI" id="CHEBI:30616"/>
    </ligand>
</feature>
<dbReference type="Gene3D" id="2.170.8.10">
    <property type="entry name" value="Phosphoenolpyruvate Carboxykinase, domain 2"/>
    <property type="match status" value="1"/>
</dbReference>
<evidence type="ECO:0000256" key="1">
    <source>
        <dbReference type="ARBA" id="ARBA00004742"/>
    </source>
</evidence>
<proteinExistence type="inferred from homology"/>
<dbReference type="UniPathway" id="UPA00138"/>
<feature type="binding site" evidence="10">
    <location>
        <position position="318"/>
    </location>
    <ligand>
        <name>substrate</name>
    </ligand>
</feature>
<feature type="binding site" evidence="10">
    <location>
        <position position="58"/>
    </location>
    <ligand>
        <name>substrate</name>
    </ligand>
</feature>
<comment type="caution">
    <text evidence="10">Lacks conserved residue(s) required for the propagation of feature annotation.</text>
</comment>
<evidence type="ECO:0000256" key="7">
    <source>
        <dbReference type="ARBA" id="ARBA00022840"/>
    </source>
</evidence>
<evidence type="ECO:0000256" key="6">
    <source>
        <dbReference type="ARBA" id="ARBA00022793"/>
    </source>
</evidence>
<gene>
    <name evidence="10" type="primary">pckA</name>
    <name evidence="11" type="ORF">FHR94_000857</name>
</gene>
<keyword evidence="10" id="KW-0479">Metal-binding</keyword>
<dbReference type="EMBL" id="JACHXP010000003">
    <property type="protein sequence ID" value="MBB3189633.1"/>
    <property type="molecule type" value="Genomic_DNA"/>
</dbReference>
<feature type="binding site" evidence="10">
    <location>
        <position position="192"/>
    </location>
    <ligand>
        <name>substrate</name>
    </ligand>
</feature>
<dbReference type="Pfam" id="PF01293">
    <property type="entry name" value="PEPCK_ATP"/>
    <property type="match status" value="1"/>
</dbReference>
<feature type="binding site" evidence="10">
    <location>
        <position position="198"/>
    </location>
    <ligand>
        <name>Mn(2+)</name>
        <dbReference type="ChEBI" id="CHEBI:29035"/>
    </ligand>
</feature>
<reference evidence="11 12" key="1">
    <citation type="submission" date="2020-08" db="EMBL/GenBank/DDBJ databases">
        <title>Genomic Encyclopedia of Type Strains, Phase III (KMG-III): the genomes of soil and plant-associated and newly described type strains.</title>
        <authorList>
            <person name="Whitman W."/>
        </authorList>
    </citation>
    <scope>NUCLEOTIDE SEQUENCE [LARGE SCALE GENOMIC DNA]</scope>
    <source>
        <strain evidence="11 12">CECT 7282</strain>
    </source>
</reference>
<dbReference type="HAMAP" id="MF_00453">
    <property type="entry name" value="PEPCK_ATP"/>
    <property type="match status" value="1"/>
</dbReference>
<comment type="similarity">
    <text evidence="2 10">Belongs to the phosphoenolpyruvate carboxykinase (ATP) family.</text>
</comment>
<protein>
    <recommendedName>
        <fullName evidence="3 10">Phosphoenolpyruvate carboxykinase (ATP)</fullName>
        <shortName evidence="10">PCK</shortName>
        <shortName evidence="10">PEP carboxykinase</shortName>
        <shortName evidence="10">PEPCK</shortName>
        <ecNumber evidence="3 10">4.1.1.49</ecNumber>
    </recommendedName>
</protein>
<keyword evidence="11" id="KW-0418">Kinase</keyword>
<feature type="binding site" evidence="10">
    <location>
        <position position="318"/>
    </location>
    <ligand>
        <name>ATP</name>
        <dbReference type="ChEBI" id="CHEBI:30616"/>
    </ligand>
</feature>
<comment type="caution">
    <text evidence="11">The sequence shown here is derived from an EMBL/GenBank/DDBJ whole genome shotgun (WGS) entry which is preliminary data.</text>
</comment>
<comment type="catalytic activity">
    <reaction evidence="9 10">
        <text>oxaloacetate + ATP = phosphoenolpyruvate + ADP + CO2</text>
        <dbReference type="Rhea" id="RHEA:18617"/>
        <dbReference type="ChEBI" id="CHEBI:16452"/>
        <dbReference type="ChEBI" id="CHEBI:16526"/>
        <dbReference type="ChEBI" id="CHEBI:30616"/>
        <dbReference type="ChEBI" id="CHEBI:58702"/>
        <dbReference type="ChEBI" id="CHEBI:456216"/>
        <dbReference type="EC" id="4.1.1.49"/>
    </reaction>
</comment>
<keyword evidence="4 10" id="KW-0312">Gluconeogenesis</keyword>
<keyword evidence="11" id="KW-0670">Pyruvate</keyword>
<dbReference type="GO" id="GO:0005524">
    <property type="term" value="F:ATP binding"/>
    <property type="evidence" value="ECO:0007669"/>
    <property type="project" value="UniProtKB-UniRule"/>
</dbReference>
<evidence type="ECO:0000256" key="3">
    <source>
        <dbReference type="ARBA" id="ARBA00012363"/>
    </source>
</evidence>
<dbReference type="GO" id="GO:0016301">
    <property type="term" value="F:kinase activity"/>
    <property type="evidence" value="ECO:0007669"/>
    <property type="project" value="UniProtKB-KW"/>
</dbReference>
<dbReference type="PANTHER" id="PTHR30031">
    <property type="entry name" value="PHOSPHOENOLPYRUVATE CARBOXYKINASE ATP"/>
    <property type="match status" value="1"/>
</dbReference>
<evidence type="ECO:0000256" key="2">
    <source>
        <dbReference type="ARBA" id="ARBA00006052"/>
    </source>
</evidence>
<keyword evidence="11" id="KW-0808">Transferase</keyword>
<organism evidence="11 12">
    <name type="scientific">Halomonas cerina</name>
    <dbReference type="NCBI Taxonomy" id="447424"/>
    <lineage>
        <taxon>Bacteria</taxon>
        <taxon>Pseudomonadati</taxon>
        <taxon>Pseudomonadota</taxon>
        <taxon>Gammaproteobacteria</taxon>
        <taxon>Oceanospirillales</taxon>
        <taxon>Halomonadaceae</taxon>
        <taxon>Halomonas</taxon>
    </lineage>
</organism>
<keyword evidence="7 10" id="KW-0067">ATP-binding</keyword>
<feature type="binding site" evidence="10">
    <location>
        <position position="217"/>
    </location>
    <ligand>
        <name>ATP</name>
        <dbReference type="ChEBI" id="CHEBI:30616"/>
    </ligand>
</feature>
<keyword evidence="6 10" id="KW-0210">Decarboxylase</keyword>
<dbReference type="Proteomes" id="UP000547614">
    <property type="component" value="Unassembled WGS sequence"/>
</dbReference>
<dbReference type="NCBIfam" id="NF006821">
    <property type="entry name" value="PRK09344.1-3"/>
    <property type="match status" value="1"/>
</dbReference>
<dbReference type="GO" id="GO:0046872">
    <property type="term" value="F:metal ion binding"/>
    <property type="evidence" value="ECO:0007669"/>
    <property type="project" value="UniProtKB-KW"/>
</dbReference>
<keyword evidence="5 10" id="KW-0547">Nucleotide-binding</keyword>
<dbReference type="Gene3D" id="3.90.228.20">
    <property type="match status" value="1"/>
</dbReference>
<comment type="function">
    <text evidence="10">Involved in the gluconeogenesis. Catalyzes the conversion of oxaloacetate (OAA) to phosphoenolpyruvate (PEP) through direct phosphoryl transfer between the nucleoside triphosphate and OAA.</text>
</comment>
<dbReference type="InterPro" id="IPR008210">
    <property type="entry name" value="PEP_carboxykinase_N"/>
</dbReference>
<comment type="pathway">
    <text evidence="1 10">Carbohydrate biosynthesis; gluconeogenesis.</text>
</comment>
<feature type="binding site" evidence="10">
    <location>
        <position position="217"/>
    </location>
    <ligand>
        <name>Mn(2+)</name>
        <dbReference type="ChEBI" id="CHEBI:29035"/>
    </ligand>
</feature>
<dbReference type="RefSeq" id="WP_183324377.1">
    <property type="nucleotide sequence ID" value="NZ_JACHXP010000003.1"/>
</dbReference>
<dbReference type="InterPro" id="IPR013035">
    <property type="entry name" value="PEP_carboxykinase_C"/>
</dbReference>
<keyword evidence="10" id="KW-0963">Cytoplasm</keyword>
<dbReference type="PANTHER" id="PTHR30031:SF0">
    <property type="entry name" value="PHOSPHOENOLPYRUVATE CARBOXYKINASE (ATP)"/>
    <property type="match status" value="1"/>
</dbReference>
<accession>A0A839V1M8</accession>
<feature type="binding site" evidence="10">
    <location>
        <position position="254"/>
    </location>
    <ligand>
        <name>Mn(2+)</name>
        <dbReference type="ChEBI" id="CHEBI:29035"/>
    </ligand>
</feature>
<dbReference type="NCBIfam" id="NF006820">
    <property type="entry name" value="PRK09344.1-2"/>
    <property type="match status" value="1"/>
</dbReference>
<dbReference type="PIRSF" id="PIRSF006294">
    <property type="entry name" value="PEP_crbxkin"/>
    <property type="match status" value="1"/>
</dbReference>
<comment type="cofactor">
    <cofactor evidence="10">
        <name>Mn(2+)</name>
        <dbReference type="ChEBI" id="CHEBI:29035"/>
    </cofactor>
    <text evidence="10">Binds 1 Mn(2+) ion per subunit.</text>
</comment>
<keyword evidence="8 10" id="KW-0456">Lyase</keyword>
<evidence type="ECO:0000313" key="12">
    <source>
        <dbReference type="Proteomes" id="UP000547614"/>
    </source>
</evidence>
<dbReference type="SUPFAM" id="SSF53795">
    <property type="entry name" value="PEP carboxykinase-like"/>
    <property type="match status" value="1"/>
</dbReference>
<dbReference type="GO" id="GO:0005829">
    <property type="term" value="C:cytosol"/>
    <property type="evidence" value="ECO:0007669"/>
    <property type="project" value="TreeGrafter"/>
</dbReference>
<dbReference type="NCBIfam" id="NF006823">
    <property type="entry name" value="PRK09344.1-5"/>
    <property type="match status" value="1"/>
</dbReference>
<evidence type="ECO:0000256" key="10">
    <source>
        <dbReference type="HAMAP-Rule" id="MF_00453"/>
    </source>
</evidence>
<keyword evidence="10" id="KW-0464">Manganese</keyword>
<evidence type="ECO:0000256" key="5">
    <source>
        <dbReference type="ARBA" id="ARBA00022741"/>
    </source>
</evidence>
<evidence type="ECO:0000256" key="4">
    <source>
        <dbReference type="ARBA" id="ARBA00022432"/>
    </source>
</evidence>
<evidence type="ECO:0000256" key="8">
    <source>
        <dbReference type="ARBA" id="ARBA00023239"/>
    </source>
</evidence>
<feature type="binding site" evidence="10">
    <location>
        <begin position="233"/>
        <end position="241"/>
    </location>
    <ligand>
        <name>ATP</name>
        <dbReference type="ChEBI" id="CHEBI:30616"/>
    </ligand>
</feature>
<keyword evidence="12" id="KW-1185">Reference proteome</keyword>
<dbReference type="SUPFAM" id="SSF68923">
    <property type="entry name" value="PEP carboxykinase N-terminal domain"/>
    <property type="match status" value="1"/>
</dbReference>
<feature type="binding site" evidence="10">
    <location>
        <position position="198"/>
    </location>
    <ligand>
        <name>ATP</name>
        <dbReference type="ChEBI" id="CHEBI:30616"/>
    </ligand>
</feature>
<dbReference type="InterPro" id="IPR001272">
    <property type="entry name" value="PEP_carboxykinase_ATP"/>
</dbReference>
<dbReference type="GO" id="GO:0004612">
    <property type="term" value="F:phosphoenolpyruvate carboxykinase (ATP) activity"/>
    <property type="evidence" value="ECO:0007669"/>
    <property type="project" value="UniProtKB-UniRule"/>
</dbReference>
<feature type="binding site" evidence="10">
    <location>
        <position position="282"/>
    </location>
    <ligand>
        <name>ATP</name>
        <dbReference type="ChEBI" id="CHEBI:30616"/>
    </ligand>
</feature>
<sequence>MTMTQAASQAASTQHAASAKAHVNLSSAELIERAVVNGEGRLAANGALVVNTGVRTGRSPKDRFIVDEPTTSGQIDWGSVNQPFEAARFNALWARVDDYLAERERYVSELHVGSDPAHYLPVRVTTETAWHNLFGRTLFVRPGTYNPAVKDEWSILNAPGFACDPVRDGTHSDGCVILDFAQKKVLIAGMRYAGEMKKAMFSVQNFLLPASDVLPMHCSANVGEDGETTLFFGLSGTGKTTLSADPARFLIGDDEHGWGPGTVFNIEGGCYAKCIDLSEKNEPIIWNAIRFGTVLENVVLDDRREPDYANDSLTQNSRAAYPLEHVEKRVSENRAGEPNAIVFLTCDMSGVLPPVSVLSKEAAAYHFLSGYTAKVGSTEMGSSAGLETTFSTCFGAPFFPRPAREYADLLIKRVAEQDAQVYLVNTGWTGGAYGEGGARFSIPTTRAIISAIQTGVLRDVETRRIDGLNLDVPTAVPGVESRLLDPRETWEDKAAYDRKLKELAAKFVDNFQKFDGVNEAIVKAGPRLT</sequence>
<evidence type="ECO:0000313" key="11">
    <source>
        <dbReference type="EMBL" id="MBB3189633.1"/>
    </source>
</evidence>